<accession>A0AAV2QKK3</accession>
<dbReference type="InterPro" id="IPR000276">
    <property type="entry name" value="GPCR_Rhodpsn"/>
</dbReference>
<feature type="non-terminal residue" evidence="15">
    <location>
        <position position="336"/>
    </location>
</feature>
<dbReference type="PRINTS" id="PR00663">
    <property type="entry name" value="GALANINR"/>
</dbReference>
<keyword evidence="11 12" id="KW-0807">Transducer</keyword>
<evidence type="ECO:0000256" key="2">
    <source>
        <dbReference type="ARBA" id="ARBA00010663"/>
    </source>
</evidence>
<organism evidence="15 16">
    <name type="scientific">Meganyctiphanes norvegica</name>
    <name type="common">Northern krill</name>
    <name type="synonym">Thysanopoda norvegica</name>
    <dbReference type="NCBI Taxonomy" id="48144"/>
    <lineage>
        <taxon>Eukaryota</taxon>
        <taxon>Metazoa</taxon>
        <taxon>Ecdysozoa</taxon>
        <taxon>Arthropoda</taxon>
        <taxon>Crustacea</taxon>
        <taxon>Multicrustacea</taxon>
        <taxon>Malacostraca</taxon>
        <taxon>Eumalacostraca</taxon>
        <taxon>Eucarida</taxon>
        <taxon>Euphausiacea</taxon>
        <taxon>Euphausiidae</taxon>
        <taxon>Meganyctiphanes</taxon>
    </lineage>
</organism>
<evidence type="ECO:0000256" key="4">
    <source>
        <dbReference type="ARBA" id="ARBA00022692"/>
    </source>
</evidence>
<reference evidence="15 16" key="1">
    <citation type="submission" date="2024-05" db="EMBL/GenBank/DDBJ databases">
        <authorList>
            <person name="Wallberg A."/>
        </authorList>
    </citation>
    <scope>NUCLEOTIDE SEQUENCE [LARGE SCALE GENOMIC DNA]</scope>
</reference>
<keyword evidence="3" id="KW-1003">Cell membrane</keyword>
<keyword evidence="10" id="KW-0325">Glycoprotein</keyword>
<comment type="caution">
    <text evidence="15">The sequence shown here is derived from an EMBL/GenBank/DDBJ whole genome shotgun (WGS) entry which is preliminary data.</text>
</comment>
<dbReference type="PANTHER" id="PTHR45695:SF23">
    <property type="entry name" value="GALANIN-LIKE G-PROTEIN COUPLED RECEPTOR NPR-9"/>
    <property type="match status" value="1"/>
</dbReference>
<gene>
    <name evidence="15" type="ORF">MNOR_LOCUS12813</name>
</gene>
<keyword evidence="16" id="KW-1185">Reference proteome</keyword>
<feature type="transmembrane region" description="Helical" evidence="13">
    <location>
        <begin position="141"/>
        <end position="159"/>
    </location>
</feature>
<evidence type="ECO:0000313" key="16">
    <source>
        <dbReference type="Proteomes" id="UP001497623"/>
    </source>
</evidence>
<evidence type="ECO:0000313" key="15">
    <source>
        <dbReference type="EMBL" id="CAL4085790.1"/>
    </source>
</evidence>
<keyword evidence="8" id="KW-1015">Disulfide bond</keyword>
<dbReference type="SUPFAM" id="SSF81321">
    <property type="entry name" value="Family A G protein-coupled receptor-like"/>
    <property type="match status" value="1"/>
</dbReference>
<dbReference type="InterPro" id="IPR017452">
    <property type="entry name" value="GPCR_Rhodpsn_7TM"/>
</dbReference>
<dbReference type="AlphaFoldDB" id="A0AAV2QKK3"/>
<feature type="transmembrane region" description="Helical" evidence="13">
    <location>
        <begin position="100"/>
        <end position="121"/>
    </location>
</feature>
<dbReference type="SMART" id="SM01381">
    <property type="entry name" value="7TM_GPCR_Srsx"/>
    <property type="match status" value="1"/>
</dbReference>
<evidence type="ECO:0000256" key="11">
    <source>
        <dbReference type="ARBA" id="ARBA00023224"/>
    </source>
</evidence>
<keyword evidence="5 13" id="KW-1133">Transmembrane helix</keyword>
<dbReference type="GO" id="GO:0004930">
    <property type="term" value="F:G protein-coupled receptor activity"/>
    <property type="evidence" value="ECO:0007669"/>
    <property type="project" value="UniProtKB-KW"/>
</dbReference>
<dbReference type="PROSITE" id="PS50262">
    <property type="entry name" value="G_PROTEIN_RECEP_F1_2"/>
    <property type="match status" value="1"/>
</dbReference>
<dbReference type="PROSITE" id="PS00237">
    <property type="entry name" value="G_PROTEIN_RECEP_F1_1"/>
    <property type="match status" value="1"/>
</dbReference>
<sequence>MDSDALDLQALEAVGDSQDDPANFFKLIPYYHLCNVTNFTKLPLCQNTTPTEEVGFGYEDTIKIVVPIIFGIVVLIGLFGNTLVVIVIVINKQMRSTTNYLIFSLALADLLFIIFCVPFTASDYILQAWPFGSVWCKMVQYLTYVTAYLSVYTLLLLSLDRFLAVVLPVAALTIRTERNVIYAICSTWFIIMTSCIPLYIVHGLRSPAPIEPRKAFCAFDDLKYNHKAFHIGFITTMYFIPLIVICVLYMLILFRLWYGVNLGGSRSAESVRGKKRVTRMVVIVVVSFMICWLPIQVNNHTLICLIICWLSIQVNNHNLVCVRICLIICLLLNTGF</sequence>
<evidence type="ECO:0000256" key="3">
    <source>
        <dbReference type="ARBA" id="ARBA00022475"/>
    </source>
</evidence>
<dbReference type="Proteomes" id="UP001497623">
    <property type="component" value="Unassembled WGS sequence"/>
</dbReference>
<evidence type="ECO:0000256" key="7">
    <source>
        <dbReference type="ARBA" id="ARBA00023136"/>
    </source>
</evidence>
<evidence type="ECO:0000256" key="5">
    <source>
        <dbReference type="ARBA" id="ARBA00022989"/>
    </source>
</evidence>
<keyword evidence="7 13" id="KW-0472">Membrane</keyword>
<evidence type="ECO:0000256" key="8">
    <source>
        <dbReference type="ARBA" id="ARBA00023157"/>
    </source>
</evidence>
<dbReference type="Gene3D" id="1.20.1070.10">
    <property type="entry name" value="Rhodopsin 7-helix transmembrane proteins"/>
    <property type="match status" value="1"/>
</dbReference>
<evidence type="ECO:0000256" key="12">
    <source>
        <dbReference type="RuleBase" id="RU000688"/>
    </source>
</evidence>
<comment type="similarity">
    <text evidence="2 12">Belongs to the G-protein coupled receptor 1 family.</text>
</comment>
<dbReference type="PRINTS" id="PR00237">
    <property type="entry name" value="GPCRRHODOPSN"/>
</dbReference>
<evidence type="ECO:0000256" key="9">
    <source>
        <dbReference type="ARBA" id="ARBA00023170"/>
    </source>
</evidence>
<name>A0AAV2QKK3_MEGNR</name>
<dbReference type="GO" id="GO:0005886">
    <property type="term" value="C:plasma membrane"/>
    <property type="evidence" value="ECO:0007669"/>
    <property type="project" value="UniProtKB-SubCell"/>
</dbReference>
<feature type="domain" description="G-protein coupled receptors family 1 profile" evidence="14">
    <location>
        <begin position="80"/>
        <end position="297"/>
    </location>
</feature>
<evidence type="ECO:0000259" key="14">
    <source>
        <dbReference type="PROSITE" id="PS50262"/>
    </source>
</evidence>
<protein>
    <recommendedName>
        <fullName evidence="14">G-protein coupled receptors family 1 profile domain-containing protein</fullName>
    </recommendedName>
</protein>
<keyword evidence="4 12" id="KW-0812">Transmembrane</keyword>
<feature type="transmembrane region" description="Helical" evidence="13">
    <location>
        <begin position="229"/>
        <end position="256"/>
    </location>
</feature>
<keyword evidence="9 12" id="KW-0675">Receptor</keyword>
<evidence type="ECO:0000256" key="6">
    <source>
        <dbReference type="ARBA" id="ARBA00023040"/>
    </source>
</evidence>
<comment type="subcellular location">
    <subcellularLocation>
        <location evidence="1">Cell membrane</location>
        <topology evidence="1">Multi-pass membrane protein</topology>
    </subcellularLocation>
</comment>
<feature type="transmembrane region" description="Helical" evidence="13">
    <location>
        <begin position="64"/>
        <end position="88"/>
    </location>
</feature>
<proteinExistence type="inferred from homology"/>
<keyword evidence="6 12" id="KW-0297">G-protein coupled receptor</keyword>
<dbReference type="InterPro" id="IPR000405">
    <property type="entry name" value="Galanin_rcpt"/>
</dbReference>
<evidence type="ECO:0000256" key="13">
    <source>
        <dbReference type="SAM" id="Phobius"/>
    </source>
</evidence>
<dbReference type="PANTHER" id="PTHR45695">
    <property type="entry name" value="LEUCOKININ RECEPTOR-RELATED"/>
    <property type="match status" value="1"/>
</dbReference>
<feature type="transmembrane region" description="Helical" evidence="13">
    <location>
        <begin position="277"/>
        <end position="295"/>
    </location>
</feature>
<evidence type="ECO:0000256" key="1">
    <source>
        <dbReference type="ARBA" id="ARBA00004651"/>
    </source>
</evidence>
<dbReference type="EMBL" id="CAXKWB010007144">
    <property type="protein sequence ID" value="CAL4085790.1"/>
    <property type="molecule type" value="Genomic_DNA"/>
</dbReference>
<dbReference type="Pfam" id="PF00001">
    <property type="entry name" value="7tm_1"/>
    <property type="match status" value="1"/>
</dbReference>
<evidence type="ECO:0000256" key="10">
    <source>
        <dbReference type="ARBA" id="ARBA00023180"/>
    </source>
</evidence>
<feature type="transmembrane region" description="Helical" evidence="13">
    <location>
        <begin position="180"/>
        <end position="200"/>
    </location>
</feature>